<dbReference type="Proteomes" id="UP000245216">
    <property type="component" value="Unassembled WGS sequence"/>
</dbReference>
<dbReference type="RefSeq" id="WP_109089096.1">
    <property type="nucleotide sequence ID" value="NZ_QEXO01000003.1"/>
</dbReference>
<dbReference type="PANTHER" id="PTHR10788">
    <property type="entry name" value="TREHALOSE-6-PHOSPHATE SYNTHASE"/>
    <property type="match status" value="1"/>
</dbReference>
<evidence type="ECO:0000256" key="1">
    <source>
        <dbReference type="ARBA" id="ARBA00008799"/>
    </source>
</evidence>
<sequence length="466" mass="52845">MSKIIVVSVRVASSDQPCTGGLAVAVDQLLKRQRTQGIWLGWNGQCDSQPDSLRTEDRGSYQAVTFSFTQEQYEQFYCGYANTCLWPAFHYRLDLMDFQTHHFQQYLEINRQIAAYLSQIADEDDLIWVHDYHLMPLAHFCREQGMQQAIGLFFHTPFPCPEILRSIPRYEQWLPMLRHYDQIGVQSRSDHSALTAALQTLAPPRTSDTQARAVHTDVYPISIDIDLIQALAKAPSWNDGNTPIEPVHGPDTIISVDRLDYTKGLAYRLRILDTLLRRYPTLHGQTTYVQIAPSTRSDIHDYQVMREELESLAGQINGQFATPGWSPVVYMNRAFPAGQLMRMLRRARVGFIAPLRDGMNLVAKEYIAAQDPDDPGVLVLSTFTGAAQSLQGGYLPVNPYDADASAHSLYQALNMSLEERRRRHQHLLMQLRRQDLGQWCEQFLHDLSASSGSNQAHSPLAELPAS</sequence>
<dbReference type="GO" id="GO:0003825">
    <property type="term" value="F:alpha,alpha-trehalose-phosphate synthase (UDP-forming) activity"/>
    <property type="evidence" value="ECO:0007669"/>
    <property type="project" value="TreeGrafter"/>
</dbReference>
<dbReference type="PANTHER" id="PTHR10788:SF106">
    <property type="entry name" value="BCDNA.GH08860"/>
    <property type="match status" value="1"/>
</dbReference>
<dbReference type="STRING" id="511.UZ73_14360"/>
<name>A0A2U2BI30_ALCFA</name>
<dbReference type="SUPFAM" id="SSF53756">
    <property type="entry name" value="UDP-Glycosyltransferase/glycogen phosphorylase"/>
    <property type="match status" value="1"/>
</dbReference>
<reference evidence="2 3" key="1">
    <citation type="submission" date="2018-05" db="EMBL/GenBank/DDBJ databases">
        <title>Genome Sequence of an Efficient Indole-Degrading Bacterium, Alcaligenes sp.YBY.</title>
        <authorList>
            <person name="Yang B."/>
        </authorList>
    </citation>
    <scope>NUCLEOTIDE SEQUENCE [LARGE SCALE GENOMIC DNA]</scope>
    <source>
        <strain evidence="2 3">YBY</strain>
    </source>
</reference>
<comment type="similarity">
    <text evidence="1">Belongs to the glycosyltransferase 20 family.</text>
</comment>
<evidence type="ECO:0000313" key="3">
    <source>
        <dbReference type="Proteomes" id="UP000245216"/>
    </source>
</evidence>
<dbReference type="InterPro" id="IPR001830">
    <property type="entry name" value="Glyco_trans_20"/>
</dbReference>
<gene>
    <name evidence="2" type="ORF">DF183_10755</name>
</gene>
<evidence type="ECO:0000313" key="2">
    <source>
        <dbReference type="EMBL" id="PWE13652.1"/>
    </source>
</evidence>
<proteinExistence type="inferred from homology"/>
<accession>A0A2U2BI30</accession>
<reference evidence="2 3" key="2">
    <citation type="submission" date="2018-05" db="EMBL/GenBank/DDBJ databases">
        <authorList>
            <person name="Lanie J.A."/>
            <person name="Ng W.-L."/>
            <person name="Kazmierczak K.M."/>
            <person name="Andrzejewski T.M."/>
            <person name="Davidsen T.M."/>
            <person name="Wayne K.J."/>
            <person name="Tettelin H."/>
            <person name="Glass J.I."/>
            <person name="Rusch D."/>
            <person name="Podicherti R."/>
            <person name="Tsui H.-C.T."/>
            <person name="Winkler M.E."/>
        </authorList>
    </citation>
    <scope>NUCLEOTIDE SEQUENCE [LARGE SCALE GENOMIC DNA]</scope>
    <source>
        <strain evidence="2 3">YBY</strain>
    </source>
</reference>
<dbReference type="GO" id="GO:0005992">
    <property type="term" value="P:trehalose biosynthetic process"/>
    <property type="evidence" value="ECO:0007669"/>
    <property type="project" value="InterPro"/>
</dbReference>
<dbReference type="Pfam" id="PF00982">
    <property type="entry name" value="Glyco_transf_20"/>
    <property type="match status" value="1"/>
</dbReference>
<dbReference type="EMBL" id="QEXO01000003">
    <property type="protein sequence ID" value="PWE13652.1"/>
    <property type="molecule type" value="Genomic_DNA"/>
</dbReference>
<dbReference type="Gene3D" id="3.40.50.2000">
    <property type="entry name" value="Glycogen Phosphorylase B"/>
    <property type="match status" value="2"/>
</dbReference>
<dbReference type="CDD" id="cd03788">
    <property type="entry name" value="GT20_TPS"/>
    <property type="match status" value="1"/>
</dbReference>
<protein>
    <submittedName>
        <fullName evidence="2">Alpha,alpha-trehalose-phosphate synthase</fullName>
    </submittedName>
</protein>
<organism evidence="2 3">
    <name type="scientific">Alcaligenes faecalis</name>
    <dbReference type="NCBI Taxonomy" id="511"/>
    <lineage>
        <taxon>Bacteria</taxon>
        <taxon>Pseudomonadati</taxon>
        <taxon>Pseudomonadota</taxon>
        <taxon>Betaproteobacteria</taxon>
        <taxon>Burkholderiales</taxon>
        <taxon>Alcaligenaceae</taxon>
        <taxon>Alcaligenes</taxon>
    </lineage>
</organism>
<comment type="caution">
    <text evidence="2">The sequence shown here is derived from an EMBL/GenBank/DDBJ whole genome shotgun (WGS) entry which is preliminary data.</text>
</comment>
<dbReference type="AlphaFoldDB" id="A0A2U2BI30"/>